<dbReference type="Pfam" id="PF12706">
    <property type="entry name" value="Lactamase_B_2"/>
    <property type="match status" value="1"/>
</dbReference>
<dbReference type="InterPro" id="IPR036866">
    <property type="entry name" value="RibonucZ/Hydroxyglut_hydro"/>
</dbReference>
<reference evidence="2 3" key="1">
    <citation type="submission" date="2024-03" db="EMBL/GenBank/DDBJ databases">
        <title>Bacilli Hybrid Assemblies.</title>
        <authorList>
            <person name="Kovac J."/>
        </authorList>
    </citation>
    <scope>NUCLEOTIDE SEQUENCE [LARGE SCALE GENOMIC DNA]</scope>
    <source>
        <strain evidence="2 3">FSL M8-0022</strain>
    </source>
</reference>
<dbReference type="EMBL" id="JBBYAK010000001">
    <property type="protein sequence ID" value="MEL3955803.1"/>
    <property type="molecule type" value="Genomic_DNA"/>
</dbReference>
<dbReference type="CDD" id="cd16279">
    <property type="entry name" value="metallo-hydrolase-like_MBL-fold"/>
    <property type="match status" value="1"/>
</dbReference>
<name>A0ABU9JTE4_9BACI</name>
<organism evidence="2 3">
    <name type="scientific">Caldifermentibacillus hisashii</name>
    <dbReference type="NCBI Taxonomy" id="996558"/>
    <lineage>
        <taxon>Bacteria</taxon>
        <taxon>Bacillati</taxon>
        <taxon>Bacillota</taxon>
        <taxon>Bacilli</taxon>
        <taxon>Bacillales</taxon>
        <taxon>Bacillaceae</taxon>
        <taxon>Caldifermentibacillus</taxon>
    </lineage>
</organism>
<evidence type="ECO:0000313" key="2">
    <source>
        <dbReference type="EMBL" id="MEL3955803.1"/>
    </source>
</evidence>
<sequence length="262" mass="30173">MDILTFYGTSDAQGVPRLLCSCPVCKSEKSYNHRTRPSCEFNIDDKKFLIDISPDFKFQFHLYNNSEIPSAVLITHAHNDHIAGLGDFADLCFWNNKNVQIVSPPEIIYKLKERFPYLINRRGLTFVGTTKWMNGNNKISFHKVNHGHNGYSYGILVQKDKGNRWAYLSDSFDVSEEQWLPFYNLDLLIFGTSFWKENQPASKRSVYDVSEAIGIKKKLGPKKMILTHLSHDIDINRRGKELPDDIMFAYDGLKIALNKTTI</sequence>
<accession>A0ABU9JTE4</accession>
<dbReference type="Gene3D" id="3.60.15.10">
    <property type="entry name" value="Ribonuclease Z/Hydroxyacylglutathione hydrolase-like"/>
    <property type="match status" value="1"/>
</dbReference>
<dbReference type="SMART" id="SM00849">
    <property type="entry name" value="Lactamase_B"/>
    <property type="match status" value="1"/>
</dbReference>
<proteinExistence type="predicted"/>
<comment type="caution">
    <text evidence="2">The sequence shown here is derived from an EMBL/GenBank/DDBJ whole genome shotgun (WGS) entry which is preliminary data.</text>
</comment>
<protein>
    <submittedName>
        <fullName evidence="2">MBL fold metallo-hydrolase</fullName>
    </submittedName>
</protein>
<dbReference type="RefSeq" id="WP_342019495.1">
    <property type="nucleotide sequence ID" value="NZ_JBBYAK010000001.1"/>
</dbReference>
<gene>
    <name evidence="2" type="ORF">NST17_00900</name>
</gene>
<dbReference type="InterPro" id="IPR001279">
    <property type="entry name" value="Metallo-B-lactamas"/>
</dbReference>
<dbReference type="Proteomes" id="UP001459714">
    <property type="component" value="Unassembled WGS sequence"/>
</dbReference>
<dbReference type="PANTHER" id="PTHR42663">
    <property type="entry name" value="HYDROLASE C777.06C-RELATED-RELATED"/>
    <property type="match status" value="1"/>
</dbReference>
<dbReference type="PANTHER" id="PTHR42663:SF6">
    <property type="entry name" value="HYDROLASE C777.06C-RELATED"/>
    <property type="match status" value="1"/>
</dbReference>
<evidence type="ECO:0000259" key="1">
    <source>
        <dbReference type="SMART" id="SM00849"/>
    </source>
</evidence>
<evidence type="ECO:0000313" key="3">
    <source>
        <dbReference type="Proteomes" id="UP001459714"/>
    </source>
</evidence>
<dbReference type="SUPFAM" id="SSF56281">
    <property type="entry name" value="Metallo-hydrolase/oxidoreductase"/>
    <property type="match status" value="1"/>
</dbReference>
<keyword evidence="3" id="KW-1185">Reference proteome</keyword>
<feature type="domain" description="Metallo-beta-lactamase" evidence="1">
    <location>
        <begin position="35"/>
        <end position="216"/>
    </location>
</feature>